<dbReference type="GO" id="GO:0016787">
    <property type="term" value="F:hydrolase activity"/>
    <property type="evidence" value="ECO:0007669"/>
    <property type="project" value="UniProtKB-KW"/>
</dbReference>
<dbReference type="Proteomes" id="UP000815846">
    <property type="component" value="Unassembled WGS sequence"/>
</dbReference>
<dbReference type="InterPro" id="IPR041443">
    <property type="entry name" value="Exop_C"/>
</dbReference>
<dbReference type="PANTHER" id="PTHR30620:SF77">
    <property type="entry name" value="LYSOSOMAL BETA GLUCOSIDASE-LIKE"/>
    <property type="match status" value="1"/>
</dbReference>
<organism evidence="6 7">
    <name type="scientific">Colwellia echini</name>
    <dbReference type="NCBI Taxonomy" id="1982103"/>
    <lineage>
        <taxon>Bacteria</taxon>
        <taxon>Pseudomonadati</taxon>
        <taxon>Pseudomonadota</taxon>
        <taxon>Gammaproteobacteria</taxon>
        <taxon>Alteromonadales</taxon>
        <taxon>Colwelliaceae</taxon>
        <taxon>Colwellia</taxon>
    </lineage>
</organism>
<feature type="domain" description="ExoP galactose-binding-like" evidence="5">
    <location>
        <begin position="709"/>
        <end position="870"/>
    </location>
</feature>
<dbReference type="SUPFAM" id="SSF51445">
    <property type="entry name" value="(Trans)glycosidases"/>
    <property type="match status" value="1"/>
</dbReference>
<dbReference type="Gene3D" id="2.60.120.430">
    <property type="entry name" value="Galactose-binding lectin"/>
    <property type="match status" value="1"/>
</dbReference>
<dbReference type="Gene3D" id="3.40.50.1700">
    <property type="entry name" value="Glycoside hydrolase family 3 C-terminal domain"/>
    <property type="match status" value="1"/>
</dbReference>
<keyword evidence="7" id="KW-1185">Reference proteome</keyword>
<dbReference type="InterPro" id="IPR001764">
    <property type="entry name" value="Glyco_hydro_3_N"/>
</dbReference>
<dbReference type="InterPro" id="IPR036881">
    <property type="entry name" value="Glyco_hydro_3_C_sf"/>
</dbReference>
<keyword evidence="1 6" id="KW-0378">Hydrolase</keyword>
<dbReference type="EMBL" id="PJAI02000001">
    <property type="protein sequence ID" value="TYK67257.1"/>
    <property type="molecule type" value="Genomic_DNA"/>
</dbReference>
<dbReference type="RefSeq" id="WP_101343367.1">
    <property type="nucleotide sequence ID" value="NZ_PJAI02000001.1"/>
</dbReference>
<dbReference type="SUPFAM" id="SSF52279">
    <property type="entry name" value="Beta-D-glucan exohydrolase, C-terminal domain"/>
    <property type="match status" value="1"/>
</dbReference>
<dbReference type="Pfam" id="PF18559">
    <property type="entry name" value="Exop_C"/>
    <property type="match status" value="1"/>
</dbReference>
<dbReference type="InterPro" id="IPR002772">
    <property type="entry name" value="Glyco_hydro_3_C"/>
</dbReference>
<comment type="caution">
    <text evidence="6">The sequence shown here is derived from an EMBL/GenBank/DDBJ whole genome shotgun (WGS) entry which is preliminary data.</text>
</comment>
<keyword evidence="2" id="KW-0732">Signal</keyword>
<evidence type="ECO:0000256" key="1">
    <source>
        <dbReference type="ARBA" id="ARBA00022801"/>
    </source>
</evidence>
<reference evidence="6 7" key="1">
    <citation type="submission" date="2019-08" db="EMBL/GenBank/DDBJ databases">
        <title>Microbe sample from Colwellia echini.</title>
        <authorList>
            <person name="Christiansen L."/>
            <person name="Pathiraja D."/>
            <person name="Schultz-Johansen M."/>
            <person name="Choi I.-G."/>
            <person name="Stougaard P."/>
        </authorList>
    </citation>
    <scope>NUCLEOTIDE SEQUENCE [LARGE SCALE GENOMIC DNA]</scope>
    <source>
        <strain evidence="6 7">A3</strain>
    </source>
</reference>
<evidence type="ECO:0000259" key="3">
    <source>
        <dbReference type="Pfam" id="PF00933"/>
    </source>
</evidence>
<feature type="chain" id="PRO_5046642787" evidence="2">
    <location>
        <begin position="30"/>
        <end position="891"/>
    </location>
</feature>
<evidence type="ECO:0000259" key="5">
    <source>
        <dbReference type="Pfam" id="PF18559"/>
    </source>
</evidence>
<accession>A0ABY3N1X9</accession>
<feature type="domain" description="Glycoside hydrolase family 3 C-terminal" evidence="4">
    <location>
        <begin position="463"/>
        <end position="676"/>
    </location>
</feature>
<evidence type="ECO:0000256" key="2">
    <source>
        <dbReference type="SAM" id="SignalP"/>
    </source>
</evidence>
<evidence type="ECO:0000313" key="7">
    <source>
        <dbReference type="Proteomes" id="UP000815846"/>
    </source>
</evidence>
<dbReference type="PANTHER" id="PTHR30620">
    <property type="entry name" value="PERIPLASMIC BETA-GLUCOSIDASE-RELATED"/>
    <property type="match status" value="1"/>
</dbReference>
<dbReference type="Gene3D" id="3.20.20.300">
    <property type="entry name" value="Glycoside hydrolase, family 3, N-terminal domain"/>
    <property type="match status" value="1"/>
</dbReference>
<dbReference type="InterPro" id="IPR017853">
    <property type="entry name" value="GH"/>
</dbReference>
<evidence type="ECO:0000259" key="4">
    <source>
        <dbReference type="Pfam" id="PF01915"/>
    </source>
</evidence>
<name>A0ABY3N1X9_9GAMM</name>
<dbReference type="PRINTS" id="PR00133">
    <property type="entry name" value="GLHYDRLASE3"/>
</dbReference>
<proteinExistence type="predicted"/>
<dbReference type="PROSITE" id="PS51257">
    <property type="entry name" value="PROKAR_LIPOPROTEIN"/>
    <property type="match status" value="1"/>
</dbReference>
<dbReference type="InterPro" id="IPR051915">
    <property type="entry name" value="Cellulose_Degrad_GH3"/>
</dbReference>
<feature type="domain" description="Glycoside hydrolase family 3 N-terminal" evidence="3">
    <location>
        <begin position="98"/>
        <end position="422"/>
    </location>
</feature>
<dbReference type="InterPro" id="IPR036962">
    <property type="entry name" value="Glyco_hydro_3_N_sf"/>
</dbReference>
<gene>
    <name evidence="6" type="ORF">CWS31_001665</name>
</gene>
<dbReference type="Pfam" id="PF00933">
    <property type="entry name" value="Glyco_hydro_3"/>
    <property type="match status" value="1"/>
</dbReference>
<dbReference type="Pfam" id="PF01915">
    <property type="entry name" value="Glyco_hydro_3_C"/>
    <property type="match status" value="1"/>
</dbReference>
<sequence length="891" mass="96971">MKKDNIVKYSKKHSLAVIITALIATSLTACDKAKNDISSQVSIQTNTQASTQESHQETAISLQNTPSHNLAIWPAIQSEVIADKSIEIKVKQLLATMTLKQKIAQMIQPEIRDITVEDMRRYGFGSYLNGGGAFPNNNKHSTPQDWIDLAETMYQASIDDSVDGSTIPTMWGTDAVHGHNNVIGATLFPHNIGLGAANNPQLIEKIAQATATEVMTTGIDWVFAPTVATVRDDRWGRAYEGYSEDPEIVKVYAAAVVHGLQGQAGEDFLGDDRVISTVKHFIGDGGTVGGDDQGDNISSEEELYKLHAQGYVGGLTAGAQSVMASFNTWHGKKLHGSQYLLTDVLKGKMGFDGFVVGDWNGHGQIAGCSNENCPQAINAGLDIFMVPTDAWKPLLENTIAQVNQGVIPMSRIDDAVTRILRVKYRAGIFDKPSPANRQFSGKTELIGNEKHREIARQAVRESLVLLKNDNQILPLSPKLNILLAGDAADNIGKQSGGWTITWQGTNNENADFPGGSSIYDGIAAQVKSAGGHVELSEDGNYTKKPDVAVVVYGEEPYAEGNGDRENLLYQRGSKTDLALLKKFKDQGIPVVSVFISGRPMWVNAEMNASDAFVAAWLPGSEGKAVADVLLTNKQGELQYDFTGKLSFSWPNSPDQVVNRFDENYQPLLPYGFGLQYGQTSTVLNNLPETYKLIENKSGPTQIFNGKVEKPWKMYLMANELQTPITSSSQQLPGINYRTIDKVIQEDAFKITLDGTSNAGFRFVTANGFNEDISSVKKDDASLVLTMKIDESVNKLIILSMNCETVSDEAGSCRADIDISKALNNLPKEQWANLSISLDCFVKQGVKFNKIMVPLALHTQSPLTLSMSNAYLAPNANSSSTDNVNIAVECAL</sequence>
<feature type="signal peptide" evidence="2">
    <location>
        <begin position="1"/>
        <end position="29"/>
    </location>
</feature>
<protein>
    <submittedName>
        <fullName evidence="6">Glycoside hydrolase family 3 protein</fullName>
    </submittedName>
</protein>
<evidence type="ECO:0000313" key="6">
    <source>
        <dbReference type="EMBL" id="TYK67257.1"/>
    </source>
</evidence>